<dbReference type="PANTHER" id="PTHR22839:SF0">
    <property type="entry name" value="THO COMPLEX SUBUNIT 3"/>
    <property type="match status" value="1"/>
</dbReference>
<evidence type="ECO:0000313" key="6">
    <source>
        <dbReference type="EMBL" id="CEL65018.1"/>
    </source>
</evidence>
<organism evidence="5 7">
    <name type="scientific">Neospora caninum (strain Liverpool)</name>
    <dbReference type="NCBI Taxonomy" id="572307"/>
    <lineage>
        <taxon>Eukaryota</taxon>
        <taxon>Sar</taxon>
        <taxon>Alveolata</taxon>
        <taxon>Apicomplexa</taxon>
        <taxon>Conoidasida</taxon>
        <taxon>Coccidia</taxon>
        <taxon>Eucoccidiorida</taxon>
        <taxon>Eimeriorina</taxon>
        <taxon>Sarcocystidae</taxon>
        <taxon>Neospora</taxon>
    </lineage>
</organism>
<dbReference type="PANTHER" id="PTHR22839">
    <property type="entry name" value="THO COMPLEX SUBUNIT 3 THO3"/>
    <property type="match status" value="1"/>
</dbReference>
<evidence type="ECO:0000256" key="4">
    <source>
        <dbReference type="SAM" id="MobiDB-lite"/>
    </source>
</evidence>
<evidence type="ECO:0008006" key="8">
    <source>
        <dbReference type="Google" id="ProtNLM"/>
    </source>
</evidence>
<feature type="compositionally biased region" description="Low complexity" evidence="4">
    <location>
        <begin position="49"/>
        <end position="59"/>
    </location>
</feature>
<evidence type="ECO:0000256" key="2">
    <source>
        <dbReference type="ARBA" id="ARBA00022737"/>
    </source>
</evidence>
<accession>F0V9I5</accession>
<proteinExistence type="inferred from homology"/>
<keyword evidence="2" id="KW-0677">Repeat</keyword>
<dbReference type="InterPro" id="IPR001680">
    <property type="entry name" value="WD40_rpt"/>
</dbReference>
<feature type="region of interest" description="Disordered" evidence="4">
    <location>
        <begin position="253"/>
        <end position="320"/>
    </location>
</feature>
<evidence type="ECO:0000313" key="7">
    <source>
        <dbReference type="Proteomes" id="UP000007494"/>
    </source>
</evidence>
<dbReference type="InterPro" id="IPR015943">
    <property type="entry name" value="WD40/YVTN_repeat-like_dom_sf"/>
</dbReference>
<dbReference type="eggNOG" id="KOG1407">
    <property type="taxonomic scope" value="Eukaryota"/>
</dbReference>
<gene>
    <name evidence="6" type="ORF">BN1204_008790</name>
    <name evidence="5" type="ORF">NCLIV_008790</name>
</gene>
<dbReference type="RefSeq" id="XP_003880444.1">
    <property type="nucleotide sequence ID" value="XM_003880395.1"/>
</dbReference>
<dbReference type="Pfam" id="PF00400">
    <property type="entry name" value="WD40"/>
    <property type="match status" value="1"/>
</dbReference>
<dbReference type="Gene3D" id="2.130.10.10">
    <property type="entry name" value="YVTN repeat-like/Quinoprotein amine dehydrogenase"/>
    <property type="match status" value="1"/>
</dbReference>
<evidence type="ECO:0000313" key="5">
    <source>
        <dbReference type="EMBL" id="CBZ50410.1"/>
    </source>
</evidence>
<dbReference type="OMA" id="DPCEIYF"/>
<reference evidence="5" key="2">
    <citation type="submission" date="2011-03" db="EMBL/GenBank/DDBJ databases">
        <title>Comparative genomics and transcriptomics of Neospora caninum and Toxoplasma gondii.</title>
        <authorList>
            <person name="Reid A.J."/>
            <person name="Sohal A."/>
            <person name="Harris D."/>
            <person name="Quail M."/>
            <person name="Sanders M."/>
            <person name="Berriman M."/>
            <person name="Wastling J.M."/>
            <person name="Pain A."/>
        </authorList>
    </citation>
    <scope>NUCLEOTIDE SEQUENCE</scope>
    <source>
        <strain evidence="5">Liverpool</strain>
    </source>
</reference>
<protein>
    <recommendedName>
        <fullName evidence="8">WD40 repeat-like protein</fullName>
    </recommendedName>
</protein>
<reference evidence="5" key="1">
    <citation type="submission" date="2011-02" db="EMBL/GenBank/DDBJ databases">
        <authorList>
            <person name="Aslett M."/>
        </authorList>
    </citation>
    <scope>NUCLEOTIDE SEQUENCE</scope>
    <source>
        <strain evidence="5">Liverpool</strain>
    </source>
</reference>
<comment type="similarity">
    <text evidence="3">Belongs to the THOC3 family.</text>
</comment>
<evidence type="ECO:0000256" key="3">
    <source>
        <dbReference type="ARBA" id="ARBA00046343"/>
    </source>
</evidence>
<feature type="region of interest" description="Disordered" evidence="4">
    <location>
        <begin position="34"/>
        <end position="77"/>
    </location>
</feature>
<dbReference type="InParanoid" id="F0V9I5"/>
<dbReference type="GO" id="GO:0000445">
    <property type="term" value="C:THO complex part of transcription export complex"/>
    <property type="evidence" value="ECO:0007669"/>
    <property type="project" value="TreeGrafter"/>
</dbReference>
<dbReference type="EMBL" id="FR823383">
    <property type="protein sequence ID" value="CBZ50410.1"/>
    <property type="molecule type" value="Genomic_DNA"/>
</dbReference>
<name>F0V9I5_NEOCL</name>
<feature type="region of interest" description="Disordered" evidence="4">
    <location>
        <begin position="445"/>
        <end position="472"/>
    </location>
</feature>
<dbReference type="Proteomes" id="UP000007494">
    <property type="component" value="Chromosome III"/>
</dbReference>
<sequence>MVHPYARRLDLHREPFYPSLTADQLRQRSLFADHFSTSPKPGKPPRETAPSALPASLSARSDDARGTSSAAGSLHAVKLHHPSREAVKLRGRVRQNGLKFNSSGARLVVASRDSVLLLHAYNIVTENQINSPGVSLVLPHNAHPDVVAVAGQEAPRQSPYIRIFDVRVPFSSKASSASSRDTPVLEFWGPAEEAWWTGCWSIKNDKIVCVDRRDVLHVVDLPAAVQTPQRTAISIPASQQVIGARPASLTASASSAPAKATDGAKNGALSTPSKGSGSGKLQAKSGVALSAPGSSEKGSPSPRGPKASASRRQETLAASRWITTRQLPGVTNSAAFSASGELLLLGQDDGSLKVFPANPLLPLADAPFSLDALHPGGVTCVAADPTNAFVASGGNEQLVNLLDAETLAVVGSFGRTGGAVQALDFSFDGRLLGWGCREHGAGALGGNGADRDGSSRESAEASLASPNEESESFLTLAGTDPCEIYFQCPTASPVAALAFHPSRYICAFATETDPTQSPQTAQTGTRAGSNYWAKQAGGAAASASVHPLGILTFE</sequence>
<dbReference type="InterPro" id="IPR040132">
    <property type="entry name" value="Tex1/THOC3"/>
</dbReference>
<reference evidence="6" key="4">
    <citation type="journal article" date="2015" name="PLoS ONE">
        <title>Comprehensive Evaluation of Toxoplasma gondii VEG and Neospora caninum LIV Genomes with Tachyzoite Stage Transcriptome and Proteome Defines Novel Transcript Features.</title>
        <authorList>
            <person name="Ramaprasad A."/>
            <person name="Mourier T."/>
            <person name="Naeem R."/>
            <person name="Malas T.B."/>
            <person name="Moussa E."/>
            <person name="Panigrahi A."/>
            <person name="Vermont S.J."/>
            <person name="Otto T.D."/>
            <person name="Wastling J."/>
            <person name="Pain A."/>
        </authorList>
    </citation>
    <scope>NUCLEOTIDE SEQUENCE</scope>
    <source>
        <strain evidence="6">Liverpool</strain>
    </source>
</reference>
<evidence type="ECO:0000256" key="1">
    <source>
        <dbReference type="ARBA" id="ARBA00022574"/>
    </source>
</evidence>
<dbReference type="GO" id="GO:0006406">
    <property type="term" value="P:mRNA export from nucleus"/>
    <property type="evidence" value="ECO:0007669"/>
    <property type="project" value="InterPro"/>
</dbReference>
<dbReference type="GeneID" id="13441436"/>
<keyword evidence="7" id="KW-1185">Reference proteome</keyword>
<dbReference type="AlphaFoldDB" id="F0V9I5"/>
<dbReference type="OrthoDB" id="332074at2759"/>
<dbReference type="VEuPathDB" id="ToxoDB:NCLIV_008790"/>
<keyword evidence="1" id="KW-0853">WD repeat</keyword>
<feature type="compositionally biased region" description="Basic and acidic residues" evidence="4">
    <location>
        <begin position="449"/>
        <end position="459"/>
    </location>
</feature>
<dbReference type="EMBL" id="LN714477">
    <property type="protein sequence ID" value="CEL65018.1"/>
    <property type="molecule type" value="Genomic_DNA"/>
</dbReference>
<reference evidence="7" key="3">
    <citation type="journal article" date="2012" name="PLoS Pathog.">
        <title>Comparative genomics of the apicomplexan parasites Toxoplasma gondii and Neospora caninum: Coccidia differing in host range and transmission strategy.</title>
        <authorList>
            <person name="Reid A.J."/>
            <person name="Vermont S.J."/>
            <person name="Cotton J.A."/>
            <person name="Harris D."/>
            <person name="Hill-Cawthorne G.A."/>
            <person name="Konen-Waisman S."/>
            <person name="Latham S.M."/>
            <person name="Mourier T."/>
            <person name="Norton R."/>
            <person name="Quail M.A."/>
            <person name="Sanders M."/>
            <person name="Shanmugam D."/>
            <person name="Sohal A."/>
            <person name="Wasmuth J.D."/>
            <person name="Brunk B."/>
            <person name="Grigg M.E."/>
            <person name="Howard J.C."/>
            <person name="Parkinson J."/>
            <person name="Roos D.S."/>
            <person name="Trees A.J."/>
            <person name="Berriman M."/>
            <person name="Pain A."/>
            <person name="Wastling J.M."/>
        </authorList>
    </citation>
    <scope>NUCLEOTIDE SEQUENCE [LARGE SCALE GENOMIC DNA]</scope>
    <source>
        <strain evidence="7">Liverpool</strain>
    </source>
</reference>
<dbReference type="SUPFAM" id="SSF101908">
    <property type="entry name" value="Putative isomerase YbhE"/>
    <property type="match status" value="1"/>
</dbReference>